<dbReference type="InterPro" id="IPR003691">
    <property type="entry name" value="FluC"/>
</dbReference>
<dbReference type="GO" id="GO:0046872">
    <property type="term" value="F:metal ion binding"/>
    <property type="evidence" value="ECO:0007669"/>
    <property type="project" value="UniProtKB-KW"/>
</dbReference>
<dbReference type="EMBL" id="SLUK01000018">
    <property type="protein sequence ID" value="TCL40705.1"/>
    <property type="molecule type" value="Genomic_DNA"/>
</dbReference>
<name>A0A9X8Y726_9FIRM</name>
<dbReference type="PANTHER" id="PTHR28259">
    <property type="entry name" value="FLUORIDE EXPORT PROTEIN 1-RELATED"/>
    <property type="match status" value="1"/>
</dbReference>
<keyword evidence="6 10" id="KW-0407">Ion channel</keyword>
<keyword evidence="10" id="KW-0915">Sodium</keyword>
<gene>
    <name evidence="10" type="primary">fluC</name>
    <name evidence="10" type="synonym">crcB</name>
    <name evidence="11" type="ORF">EDD78_11814</name>
</gene>
<keyword evidence="10" id="KW-0479">Metal-binding</keyword>
<proteinExistence type="inferred from homology"/>
<dbReference type="AlphaFoldDB" id="A0A9X8Y726"/>
<evidence type="ECO:0000256" key="3">
    <source>
        <dbReference type="ARBA" id="ARBA00022692"/>
    </source>
</evidence>
<keyword evidence="4 10" id="KW-1133">Transmembrane helix</keyword>
<feature type="transmembrane region" description="Helical" evidence="10">
    <location>
        <begin position="65"/>
        <end position="83"/>
    </location>
</feature>
<evidence type="ECO:0000256" key="7">
    <source>
        <dbReference type="ARBA" id="ARBA00035120"/>
    </source>
</evidence>
<feature type="binding site" evidence="10">
    <location>
        <position position="76"/>
    </location>
    <ligand>
        <name>Na(+)</name>
        <dbReference type="ChEBI" id="CHEBI:29101"/>
        <note>structural</note>
    </ligand>
</feature>
<keyword evidence="10" id="KW-0406">Ion transport</keyword>
<evidence type="ECO:0000256" key="5">
    <source>
        <dbReference type="ARBA" id="ARBA00023136"/>
    </source>
</evidence>
<evidence type="ECO:0000256" key="8">
    <source>
        <dbReference type="ARBA" id="ARBA00035585"/>
    </source>
</evidence>
<dbReference type="PANTHER" id="PTHR28259:SF1">
    <property type="entry name" value="FLUORIDE EXPORT PROTEIN 1-RELATED"/>
    <property type="match status" value="1"/>
</dbReference>
<evidence type="ECO:0000256" key="1">
    <source>
        <dbReference type="ARBA" id="ARBA00004651"/>
    </source>
</evidence>
<comment type="caution">
    <text evidence="11">The sequence shown here is derived from an EMBL/GenBank/DDBJ whole genome shotgun (WGS) entry which is preliminary data.</text>
</comment>
<dbReference type="Proteomes" id="UP000294682">
    <property type="component" value="Unassembled WGS sequence"/>
</dbReference>
<dbReference type="GO" id="GO:0140114">
    <property type="term" value="P:cellular detoxification of fluoride"/>
    <property type="evidence" value="ECO:0007669"/>
    <property type="project" value="UniProtKB-UniRule"/>
</dbReference>
<evidence type="ECO:0000313" key="11">
    <source>
        <dbReference type="EMBL" id="TCL40705.1"/>
    </source>
</evidence>
<dbReference type="GO" id="GO:0062054">
    <property type="term" value="F:fluoride channel activity"/>
    <property type="evidence" value="ECO:0007669"/>
    <property type="project" value="UniProtKB-UniRule"/>
</dbReference>
<evidence type="ECO:0000313" key="12">
    <source>
        <dbReference type="Proteomes" id="UP000294682"/>
    </source>
</evidence>
<dbReference type="HAMAP" id="MF_00454">
    <property type="entry name" value="FluC"/>
    <property type="match status" value="1"/>
</dbReference>
<evidence type="ECO:0000256" key="2">
    <source>
        <dbReference type="ARBA" id="ARBA00022475"/>
    </source>
</evidence>
<dbReference type="Pfam" id="PF02537">
    <property type="entry name" value="CRCB"/>
    <property type="match status" value="1"/>
</dbReference>
<keyword evidence="5 10" id="KW-0472">Membrane</keyword>
<accession>A0A9X8Y726</accession>
<evidence type="ECO:0000256" key="9">
    <source>
        <dbReference type="ARBA" id="ARBA00049940"/>
    </source>
</evidence>
<keyword evidence="12" id="KW-1185">Reference proteome</keyword>
<evidence type="ECO:0000256" key="4">
    <source>
        <dbReference type="ARBA" id="ARBA00022989"/>
    </source>
</evidence>
<feature type="binding site" evidence="10">
    <location>
        <position position="73"/>
    </location>
    <ligand>
        <name>Na(+)</name>
        <dbReference type="ChEBI" id="CHEBI:29101"/>
        <note>structural</note>
    </ligand>
</feature>
<keyword evidence="2 10" id="KW-1003">Cell membrane</keyword>
<sequence>MNKMMIKLLLVGLGGALGAVCRYLISLLPVRGEFPVLTLLTNLGGALLIGLVVGMSGRLSQNGMLFWKSGVCGGFTTFSTFSLEALRLFEGGKVLLGTAYAVSSVLLCLLGVFLGECAGRRIAL</sequence>
<organism evidence="11 12">
    <name type="scientific">Harryflintia acetispora</name>
    <dbReference type="NCBI Taxonomy" id="1849041"/>
    <lineage>
        <taxon>Bacteria</taxon>
        <taxon>Bacillati</taxon>
        <taxon>Bacillota</taxon>
        <taxon>Clostridia</taxon>
        <taxon>Eubacteriales</taxon>
        <taxon>Oscillospiraceae</taxon>
        <taxon>Harryflintia</taxon>
    </lineage>
</organism>
<comment type="function">
    <text evidence="9 10">Fluoride-specific ion channel. Important for reducing fluoride concentration in the cell, thus reducing its toxicity.</text>
</comment>
<reference evidence="11 12" key="1">
    <citation type="submission" date="2019-03" db="EMBL/GenBank/DDBJ databases">
        <title>Genomic Encyclopedia of Type Strains, Phase IV (KMG-IV): sequencing the most valuable type-strain genomes for metagenomic binning, comparative biology and taxonomic classification.</title>
        <authorList>
            <person name="Goeker M."/>
        </authorList>
    </citation>
    <scope>NUCLEOTIDE SEQUENCE [LARGE SCALE GENOMIC DNA]</scope>
    <source>
        <strain evidence="11 12">DSM 100433</strain>
    </source>
</reference>
<comment type="catalytic activity">
    <reaction evidence="8">
        <text>fluoride(in) = fluoride(out)</text>
        <dbReference type="Rhea" id="RHEA:76159"/>
        <dbReference type="ChEBI" id="CHEBI:17051"/>
    </reaction>
    <physiologicalReaction direction="left-to-right" evidence="8">
        <dbReference type="Rhea" id="RHEA:76160"/>
    </physiologicalReaction>
</comment>
<comment type="similarity">
    <text evidence="7 10">Belongs to the fluoride channel Fluc/FEX (TC 1.A.43) family.</text>
</comment>
<evidence type="ECO:0000256" key="6">
    <source>
        <dbReference type="ARBA" id="ARBA00023303"/>
    </source>
</evidence>
<protein>
    <recommendedName>
        <fullName evidence="10">Fluoride-specific ion channel FluC</fullName>
    </recommendedName>
</protein>
<evidence type="ECO:0000256" key="10">
    <source>
        <dbReference type="HAMAP-Rule" id="MF_00454"/>
    </source>
</evidence>
<keyword evidence="10" id="KW-0813">Transport</keyword>
<feature type="transmembrane region" description="Helical" evidence="10">
    <location>
        <begin position="34"/>
        <end position="53"/>
    </location>
</feature>
<dbReference type="GO" id="GO:0005886">
    <property type="term" value="C:plasma membrane"/>
    <property type="evidence" value="ECO:0007669"/>
    <property type="project" value="UniProtKB-SubCell"/>
</dbReference>
<feature type="transmembrane region" description="Helical" evidence="10">
    <location>
        <begin position="95"/>
        <end position="115"/>
    </location>
</feature>
<comment type="activity regulation">
    <text evidence="10">Na(+) is not transported, but it plays an essential structural role and its presence is essential for fluoride channel function.</text>
</comment>
<comment type="subcellular location">
    <subcellularLocation>
        <location evidence="1 10">Cell membrane</location>
        <topology evidence="1 10">Multi-pass membrane protein</topology>
    </subcellularLocation>
</comment>
<keyword evidence="3 10" id="KW-0812">Transmembrane</keyword>